<dbReference type="PROSITE" id="PS00107">
    <property type="entry name" value="PROTEIN_KINASE_ATP"/>
    <property type="match status" value="1"/>
</dbReference>
<dbReference type="InterPro" id="IPR008266">
    <property type="entry name" value="Tyr_kinase_AS"/>
</dbReference>
<keyword evidence="7 20" id="KW-0812">Transmembrane</keyword>
<evidence type="ECO:0000256" key="12">
    <source>
        <dbReference type="ARBA" id="ARBA00022840"/>
    </source>
</evidence>
<dbReference type="GO" id="GO:0005524">
    <property type="term" value="F:ATP binding"/>
    <property type="evidence" value="ECO:0007669"/>
    <property type="project" value="UniProtKB-UniRule"/>
</dbReference>
<evidence type="ECO:0000256" key="7">
    <source>
        <dbReference type="ARBA" id="ARBA00022692"/>
    </source>
</evidence>
<keyword evidence="6" id="KW-0808">Transferase</keyword>
<dbReference type="SUPFAM" id="SSF52058">
    <property type="entry name" value="L domain-like"/>
    <property type="match status" value="1"/>
</dbReference>
<dbReference type="Gene3D" id="3.80.10.10">
    <property type="entry name" value="Ribonuclease Inhibitor"/>
    <property type="match status" value="1"/>
</dbReference>
<comment type="catalytic activity">
    <reaction evidence="18">
        <text>L-seryl-[protein] + ATP = O-phospho-L-seryl-[protein] + ADP + H(+)</text>
        <dbReference type="Rhea" id="RHEA:17989"/>
        <dbReference type="Rhea" id="RHEA-COMP:9863"/>
        <dbReference type="Rhea" id="RHEA-COMP:11604"/>
        <dbReference type="ChEBI" id="CHEBI:15378"/>
        <dbReference type="ChEBI" id="CHEBI:29999"/>
        <dbReference type="ChEBI" id="CHEBI:30616"/>
        <dbReference type="ChEBI" id="CHEBI:83421"/>
        <dbReference type="ChEBI" id="CHEBI:456216"/>
        <dbReference type="EC" id="2.7.11.1"/>
    </reaction>
</comment>
<keyword evidence="11" id="KW-0418">Kinase</keyword>
<dbReference type="PANTHER" id="PTHR48005">
    <property type="entry name" value="LEUCINE RICH REPEAT KINASE 2"/>
    <property type="match status" value="1"/>
</dbReference>
<keyword evidence="12 19" id="KW-0067">ATP-binding</keyword>
<gene>
    <name evidence="22" type="ORF">SLEP1_g42950</name>
</gene>
<dbReference type="PROSITE" id="PS50011">
    <property type="entry name" value="PROTEIN_KINASE_DOM"/>
    <property type="match status" value="1"/>
</dbReference>
<evidence type="ECO:0000256" key="6">
    <source>
        <dbReference type="ARBA" id="ARBA00022679"/>
    </source>
</evidence>
<accession>A0AAV5LCY1</accession>
<comment type="caution">
    <text evidence="22">The sequence shown here is derived from an EMBL/GenBank/DDBJ whole genome shotgun (WGS) entry which is preliminary data.</text>
</comment>
<dbReference type="GO" id="GO:0004674">
    <property type="term" value="F:protein serine/threonine kinase activity"/>
    <property type="evidence" value="ECO:0007669"/>
    <property type="project" value="UniProtKB-KW"/>
</dbReference>
<dbReference type="InterPro" id="IPR001611">
    <property type="entry name" value="Leu-rich_rpt"/>
</dbReference>
<evidence type="ECO:0000256" key="14">
    <source>
        <dbReference type="ARBA" id="ARBA00023136"/>
    </source>
</evidence>
<evidence type="ECO:0000256" key="10">
    <source>
        <dbReference type="ARBA" id="ARBA00022741"/>
    </source>
</evidence>
<keyword evidence="5" id="KW-0433">Leucine-rich repeat</keyword>
<reference evidence="22 23" key="1">
    <citation type="journal article" date="2021" name="Commun. Biol.">
        <title>The genome of Shorea leprosula (Dipterocarpaceae) highlights the ecological relevance of drought in aseasonal tropical rainforests.</title>
        <authorList>
            <person name="Ng K.K.S."/>
            <person name="Kobayashi M.J."/>
            <person name="Fawcett J.A."/>
            <person name="Hatakeyama M."/>
            <person name="Paape T."/>
            <person name="Ng C.H."/>
            <person name="Ang C.C."/>
            <person name="Tnah L.H."/>
            <person name="Lee C.T."/>
            <person name="Nishiyama T."/>
            <person name="Sese J."/>
            <person name="O'Brien M.J."/>
            <person name="Copetti D."/>
            <person name="Mohd Noor M.I."/>
            <person name="Ong R.C."/>
            <person name="Putra M."/>
            <person name="Sireger I.Z."/>
            <person name="Indrioko S."/>
            <person name="Kosugi Y."/>
            <person name="Izuno A."/>
            <person name="Isagi Y."/>
            <person name="Lee S.L."/>
            <person name="Shimizu K.K."/>
        </authorList>
    </citation>
    <scope>NUCLEOTIDE SEQUENCE [LARGE SCALE GENOMIC DNA]</scope>
    <source>
        <strain evidence="22">214</strain>
    </source>
</reference>
<evidence type="ECO:0000256" key="5">
    <source>
        <dbReference type="ARBA" id="ARBA00022614"/>
    </source>
</evidence>
<dbReference type="FunFam" id="3.30.200.20:FF:000309">
    <property type="entry name" value="Leucine-rich repeat receptor protein kinase MSP1"/>
    <property type="match status" value="1"/>
</dbReference>
<evidence type="ECO:0000256" key="15">
    <source>
        <dbReference type="ARBA" id="ARBA00023170"/>
    </source>
</evidence>
<proteinExistence type="predicted"/>
<evidence type="ECO:0000256" key="13">
    <source>
        <dbReference type="ARBA" id="ARBA00022989"/>
    </source>
</evidence>
<evidence type="ECO:0000256" key="18">
    <source>
        <dbReference type="ARBA" id="ARBA00048679"/>
    </source>
</evidence>
<organism evidence="22 23">
    <name type="scientific">Rubroshorea leprosula</name>
    <dbReference type="NCBI Taxonomy" id="152421"/>
    <lineage>
        <taxon>Eukaryota</taxon>
        <taxon>Viridiplantae</taxon>
        <taxon>Streptophyta</taxon>
        <taxon>Embryophyta</taxon>
        <taxon>Tracheophyta</taxon>
        <taxon>Spermatophyta</taxon>
        <taxon>Magnoliopsida</taxon>
        <taxon>eudicotyledons</taxon>
        <taxon>Gunneridae</taxon>
        <taxon>Pentapetalae</taxon>
        <taxon>rosids</taxon>
        <taxon>malvids</taxon>
        <taxon>Malvales</taxon>
        <taxon>Dipterocarpaceae</taxon>
        <taxon>Rubroshorea</taxon>
    </lineage>
</organism>
<keyword evidence="8" id="KW-0732">Signal</keyword>
<dbReference type="Gene3D" id="3.30.200.20">
    <property type="entry name" value="Phosphorylase Kinase, domain 1"/>
    <property type="match status" value="1"/>
</dbReference>
<evidence type="ECO:0000256" key="19">
    <source>
        <dbReference type="PROSITE-ProRule" id="PRU10141"/>
    </source>
</evidence>
<dbReference type="EMBL" id="BPVZ01000106">
    <property type="protein sequence ID" value="GKV34587.1"/>
    <property type="molecule type" value="Genomic_DNA"/>
</dbReference>
<keyword evidence="3" id="KW-0723">Serine/threonine-protein kinase</keyword>
<evidence type="ECO:0000256" key="11">
    <source>
        <dbReference type="ARBA" id="ARBA00022777"/>
    </source>
</evidence>
<evidence type="ECO:0000256" key="16">
    <source>
        <dbReference type="ARBA" id="ARBA00023180"/>
    </source>
</evidence>
<dbReference type="Pfam" id="PF00069">
    <property type="entry name" value="Pkinase"/>
    <property type="match status" value="1"/>
</dbReference>
<dbReference type="InterPro" id="IPR017441">
    <property type="entry name" value="Protein_kinase_ATP_BS"/>
</dbReference>
<sequence length="426" mass="46577">MGKLFLLSDLDLSHNLLTGTIPKELEGLQSVVNLNLSYNQLQGSVPDSLAIRNASLQGNKGLCGNARGLTPCGAPVLRKGHKNKNIIFVIVCPLSGAVILSLAVLGIFFSSRRTRDSLEKQESGLNNGKLLSISAIDFDGRFLYEEIINSTKDFSSMYCIGKGRSGSVYRAKLSSGDTVAVKKFHSLSNDIELADQKEFQNEIRALTQIQHRNIVKLYGFCAAPKHSFLIYKYHEKGSLATILSNDEVAKELDWEKRINVVKGIAYALSYMHHDCSPPIIHRDISSNNVLLDSEFEAHVSDFGTAKLLGIGSASWTKIVGTYGYIAPELAYTMKVTKKCDVYSFGVLALELIKGIHPGDVISSLLSSSSETHVLPENVLGLDQRLPPPSPAVQDKLRLIMKVASSCLNANPESRPTMYSVSQMLSA</sequence>
<dbReference type="PANTHER" id="PTHR48005:SF95">
    <property type="entry name" value="PROTEIN KINASE DOMAIN-CONTAINING PROTEIN"/>
    <property type="match status" value="1"/>
</dbReference>
<dbReference type="Gene3D" id="1.10.510.10">
    <property type="entry name" value="Transferase(Phosphotransferase) domain 1"/>
    <property type="match status" value="1"/>
</dbReference>
<comment type="subcellular location">
    <subcellularLocation>
        <location evidence="1">Membrane</location>
        <topology evidence="1">Single-pass type I membrane protein</topology>
    </subcellularLocation>
</comment>
<evidence type="ECO:0000313" key="22">
    <source>
        <dbReference type="EMBL" id="GKV34587.1"/>
    </source>
</evidence>
<dbReference type="SUPFAM" id="SSF56112">
    <property type="entry name" value="Protein kinase-like (PK-like)"/>
    <property type="match status" value="1"/>
</dbReference>
<evidence type="ECO:0000256" key="4">
    <source>
        <dbReference type="ARBA" id="ARBA00022553"/>
    </source>
</evidence>
<dbReference type="FunFam" id="1.10.510.10:FF:000445">
    <property type="entry name" value="MDIS1-interacting receptor like kinase 2"/>
    <property type="match status" value="1"/>
</dbReference>
<protein>
    <recommendedName>
        <fullName evidence="2">non-specific serine/threonine protein kinase</fullName>
        <ecNumber evidence="2">2.7.11.1</ecNumber>
    </recommendedName>
</protein>
<evidence type="ECO:0000259" key="21">
    <source>
        <dbReference type="PROSITE" id="PS50011"/>
    </source>
</evidence>
<keyword evidence="10 19" id="KW-0547">Nucleotide-binding</keyword>
<dbReference type="EC" id="2.7.11.1" evidence="2"/>
<evidence type="ECO:0000256" key="17">
    <source>
        <dbReference type="ARBA" id="ARBA00047899"/>
    </source>
</evidence>
<evidence type="ECO:0000313" key="23">
    <source>
        <dbReference type="Proteomes" id="UP001054252"/>
    </source>
</evidence>
<dbReference type="AlphaFoldDB" id="A0AAV5LCY1"/>
<keyword evidence="23" id="KW-1185">Reference proteome</keyword>
<evidence type="ECO:0000256" key="9">
    <source>
        <dbReference type="ARBA" id="ARBA00022737"/>
    </source>
</evidence>
<name>A0AAV5LCY1_9ROSI</name>
<evidence type="ECO:0000256" key="2">
    <source>
        <dbReference type="ARBA" id="ARBA00012513"/>
    </source>
</evidence>
<keyword evidence="14 20" id="KW-0472">Membrane</keyword>
<dbReference type="PROSITE" id="PS00109">
    <property type="entry name" value="PROTEIN_KINASE_TYR"/>
    <property type="match status" value="1"/>
</dbReference>
<dbReference type="InterPro" id="IPR032675">
    <property type="entry name" value="LRR_dom_sf"/>
</dbReference>
<keyword evidence="15" id="KW-0675">Receptor</keyword>
<keyword evidence="16" id="KW-0325">Glycoprotein</keyword>
<keyword evidence="13 20" id="KW-1133">Transmembrane helix</keyword>
<comment type="catalytic activity">
    <reaction evidence="17">
        <text>L-threonyl-[protein] + ATP = O-phospho-L-threonyl-[protein] + ADP + H(+)</text>
        <dbReference type="Rhea" id="RHEA:46608"/>
        <dbReference type="Rhea" id="RHEA-COMP:11060"/>
        <dbReference type="Rhea" id="RHEA-COMP:11605"/>
        <dbReference type="ChEBI" id="CHEBI:15378"/>
        <dbReference type="ChEBI" id="CHEBI:30013"/>
        <dbReference type="ChEBI" id="CHEBI:30616"/>
        <dbReference type="ChEBI" id="CHEBI:61977"/>
        <dbReference type="ChEBI" id="CHEBI:456216"/>
        <dbReference type="EC" id="2.7.11.1"/>
    </reaction>
</comment>
<keyword evidence="9" id="KW-0677">Repeat</keyword>
<dbReference type="InterPro" id="IPR000719">
    <property type="entry name" value="Prot_kinase_dom"/>
</dbReference>
<dbReference type="GO" id="GO:0016020">
    <property type="term" value="C:membrane"/>
    <property type="evidence" value="ECO:0007669"/>
    <property type="project" value="UniProtKB-SubCell"/>
</dbReference>
<evidence type="ECO:0000256" key="3">
    <source>
        <dbReference type="ARBA" id="ARBA00022527"/>
    </source>
</evidence>
<evidence type="ECO:0000256" key="8">
    <source>
        <dbReference type="ARBA" id="ARBA00022729"/>
    </source>
</evidence>
<evidence type="ECO:0000256" key="20">
    <source>
        <dbReference type="SAM" id="Phobius"/>
    </source>
</evidence>
<evidence type="ECO:0000256" key="1">
    <source>
        <dbReference type="ARBA" id="ARBA00004479"/>
    </source>
</evidence>
<feature type="binding site" evidence="19">
    <location>
        <position position="183"/>
    </location>
    <ligand>
        <name>ATP</name>
        <dbReference type="ChEBI" id="CHEBI:30616"/>
    </ligand>
</feature>
<dbReference type="InterPro" id="IPR051420">
    <property type="entry name" value="Ser_Thr_Kinases_DiverseReg"/>
</dbReference>
<dbReference type="InterPro" id="IPR011009">
    <property type="entry name" value="Kinase-like_dom_sf"/>
</dbReference>
<dbReference type="Pfam" id="PF00560">
    <property type="entry name" value="LRR_1"/>
    <property type="match status" value="2"/>
</dbReference>
<feature type="transmembrane region" description="Helical" evidence="20">
    <location>
        <begin position="86"/>
        <end position="109"/>
    </location>
</feature>
<keyword evidence="4" id="KW-0597">Phosphoprotein</keyword>
<feature type="domain" description="Protein kinase" evidence="21">
    <location>
        <begin position="154"/>
        <end position="426"/>
    </location>
</feature>
<dbReference type="Proteomes" id="UP001054252">
    <property type="component" value="Unassembled WGS sequence"/>
</dbReference>